<organism evidence="1 2">
    <name type="scientific">Croceimicrobium hydrocarbonivorans</name>
    <dbReference type="NCBI Taxonomy" id="2761580"/>
    <lineage>
        <taxon>Bacteria</taxon>
        <taxon>Pseudomonadati</taxon>
        <taxon>Bacteroidota</taxon>
        <taxon>Flavobacteriia</taxon>
        <taxon>Flavobacteriales</taxon>
        <taxon>Owenweeksiaceae</taxon>
        <taxon>Croceimicrobium</taxon>
    </lineage>
</organism>
<dbReference type="RefSeq" id="WP_210759283.1">
    <property type="nucleotide sequence ID" value="NZ_CP060139.1"/>
</dbReference>
<name>A0A7H0VGA9_9FLAO</name>
<accession>A0A7H0VGA9</accession>
<keyword evidence="2" id="KW-1185">Reference proteome</keyword>
<gene>
    <name evidence="1" type="ORF">H4K34_02625</name>
</gene>
<dbReference type="AlphaFoldDB" id="A0A7H0VGA9"/>
<sequence>MEKVVINIGGCIRSGTTLLNLVLGNQANVLALGEIKAFFQPNRKQHLFDRKNLIASDDRWQKIYDGGLENFYDNLFQYFKEYDVFIDSSKDPLWYSRMEAANPQVSFKSVLIYKHPKDMVRSLQKRGVSNYKKLVKNYYSDYFQIYQGTFFVLSLYELLQDDSVLKALCEYTGLEYREDRRSYWLNKNSVNFHGSDTARSSTKLLPEGTPFSQEDLESLRNSDLKDWYRLYKTLSSNRIIDNQKLDGLQILNRFLCIARKQLSEGIFKLRLWVRDYIMDRKWIEAYER</sequence>
<dbReference type="Gene3D" id="3.40.50.300">
    <property type="entry name" value="P-loop containing nucleotide triphosphate hydrolases"/>
    <property type="match status" value="1"/>
</dbReference>
<dbReference type="Proteomes" id="UP000516305">
    <property type="component" value="Chromosome"/>
</dbReference>
<proteinExistence type="predicted"/>
<dbReference type="SUPFAM" id="SSF52540">
    <property type="entry name" value="P-loop containing nucleoside triphosphate hydrolases"/>
    <property type="match status" value="1"/>
</dbReference>
<protein>
    <recommendedName>
        <fullName evidence="3">Sulfotransferase family protein</fullName>
    </recommendedName>
</protein>
<dbReference type="InterPro" id="IPR027417">
    <property type="entry name" value="P-loop_NTPase"/>
</dbReference>
<evidence type="ECO:0000313" key="1">
    <source>
        <dbReference type="EMBL" id="QNR24757.1"/>
    </source>
</evidence>
<reference evidence="1 2" key="1">
    <citation type="submission" date="2020-08" db="EMBL/GenBank/DDBJ databases">
        <title>Croceimicrobium hydrocarbonivorans gen. nov., sp. nov., a novel marine bacterium isolated from a bacterial consortium that degrades polyethylene terephthalate.</title>
        <authorList>
            <person name="Liu R."/>
        </authorList>
    </citation>
    <scope>NUCLEOTIDE SEQUENCE [LARGE SCALE GENOMIC DNA]</scope>
    <source>
        <strain evidence="1 2">A20-9</strain>
    </source>
</reference>
<dbReference type="KEGG" id="chyd:H4K34_02625"/>
<evidence type="ECO:0008006" key="3">
    <source>
        <dbReference type="Google" id="ProtNLM"/>
    </source>
</evidence>
<dbReference type="EMBL" id="CP060139">
    <property type="protein sequence ID" value="QNR24757.1"/>
    <property type="molecule type" value="Genomic_DNA"/>
</dbReference>
<evidence type="ECO:0000313" key="2">
    <source>
        <dbReference type="Proteomes" id="UP000516305"/>
    </source>
</evidence>